<evidence type="ECO:0000313" key="4">
    <source>
        <dbReference type="EMBL" id="RHY48604.1"/>
    </source>
</evidence>
<evidence type="ECO:0000313" key="10">
    <source>
        <dbReference type="Proteomes" id="UP000285430"/>
    </source>
</evidence>
<protein>
    <recommendedName>
        <fullName evidence="12">MARVEL domain-containing protein</fullName>
    </recommendedName>
</protein>
<gene>
    <name evidence="2" type="ORF">DYB25_014333</name>
    <name evidence="4" type="ORF">DYB30_004259</name>
    <name evidence="5" type="ORF">DYB35_005631</name>
    <name evidence="3" type="ORF">DYB36_013071</name>
    <name evidence="6" type="ORF">DYB37_004937</name>
</gene>
<dbReference type="EMBL" id="QUTG01004201">
    <property type="protein sequence ID" value="RHY88940.1"/>
    <property type="molecule type" value="Genomic_DNA"/>
</dbReference>
<evidence type="ECO:0000313" key="9">
    <source>
        <dbReference type="Proteomes" id="UP000266643"/>
    </source>
</evidence>
<feature type="transmembrane region" description="Helical" evidence="1">
    <location>
        <begin position="131"/>
        <end position="153"/>
    </location>
</feature>
<dbReference type="Proteomes" id="UP000285430">
    <property type="component" value="Unassembled WGS sequence"/>
</dbReference>
<dbReference type="EMBL" id="QUSZ01006772">
    <property type="protein sequence ID" value="RHY04618.1"/>
    <property type="molecule type" value="Genomic_DNA"/>
</dbReference>
<feature type="transmembrane region" description="Helical" evidence="1">
    <location>
        <begin position="96"/>
        <end position="119"/>
    </location>
</feature>
<dbReference type="Proteomes" id="UP000266239">
    <property type="component" value="Unassembled WGS sequence"/>
</dbReference>
<dbReference type="EMBL" id="QUTD01007817">
    <property type="protein sequence ID" value="RHY48604.1"/>
    <property type="molecule type" value="Genomic_DNA"/>
</dbReference>
<evidence type="ECO:0000313" key="8">
    <source>
        <dbReference type="Proteomes" id="UP000266239"/>
    </source>
</evidence>
<name>A0A396ZZC7_APHAT</name>
<dbReference type="EMBL" id="QUTA01010589">
    <property type="protein sequence ID" value="RHX99464.1"/>
    <property type="molecule type" value="Genomic_DNA"/>
</dbReference>
<dbReference type="AlphaFoldDB" id="A0A396ZZC7"/>
<organism evidence="2 8">
    <name type="scientific">Aphanomyces astaci</name>
    <name type="common">Crayfish plague agent</name>
    <dbReference type="NCBI Taxonomy" id="112090"/>
    <lineage>
        <taxon>Eukaryota</taxon>
        <taxon>Sar</taxon>
        <taxon>Stramenopiles</taxon>
        <taxon>Oomycota</taxon>
        <taxon>Saprolegniomycetes</taxon>
        <taxon>Saprolegniales</taxon>
        <taxon>Verrucalvaceae</taxon>
        <taxon>Aphanomyces</taxon>
    </lineage>
</organism>
<feature type="transmembrane region" description="Helical" evidence="1">
    <location>
        <begin position="57"/>
        <end position="84"/>
    </location>
</feature>
<dbReference type="Proteomes" id="UP000265427">
    <property type="component" value="Unassembled WGS sequence"/>
</dbReference>
<feature type="transmembrane region" description="Helical" evidence="1">
    <location>
        <begin position="25"/>
        <end position="45"/>
    </location>
</feature>
<proteinExistence type="predicted"/>
<evidence type="ECO:0000313" key="2">
    <source>
        <dbReference type="EMBL" id="RHX99464.1"/>
    </source>
</evidence>
<reference evidence="7 8" key="1">
    <citation type="submission" date="2018-08" db="EMBL/GenBank/DDBJ databases">
        <title>Aphanomyces genome sequencing and annotation.</title>
        <authorList>
            <person name="Minardi D."/>
            <person name="Oidtmann B."/>
            <person name="Van Der Giezen M."/>
            <person name="Studholme D.J."/>
        </authorList>
    </citation>
    <scope>NUCLEOTIDE SEQUENCE [LARGE SCALE GENOMIC DNA]</scope>
    <source>
        <strain evidence="4 9">D2</strain>
        <strain evidence="6 10">Da</strain>
        <strain evidence="3 7">Kv</strain>
        <strain evidence="5 11">Sv</strain>
        <strain evidence="2 8">Yx</strain>
    </source>
</reference>
<keyword evidence="1" id="KW-0812">Transmembrane</keyword>
<dbReference type="Proteomes" id="UP000266643">
    <property type="component" value="Unassembled WGS sequence"/>
</dbReference>
<evidence type="ECO:0000313" key="11">
    <source>
        <dbReference type="Proteomes" id="UP000285712"/>
    </source>
</evidence>
<dbReference type="Proteomes" id="UP000285712">
    <property type="component" value="Unassembled WGS sequence"/>
</dbReference>
<keyword evidence="1" id="KW-1133">Transmembrane helix</keyword>
<evidence type="ECO:0000313" key="7">
    <source>
        <dbReference type="Proteomes" id="UP000265427"/>
    </source>
</evidence>
<sequence length="203" mass="22310">MSILPRSVLDSSFDHLLSLRTTGRYLFASLAVNMLLQAGFISFKLAETVHAIERNDVAFASLVTSYVLWILISTAGGVFGLYSAHKYHTKSASYCLYAWVALVVFQIVEAFVAVFVLVPGVQNTVNIKQSLLFNTASLLVIEVVFIGFIYAYIELLDLCETDKNHLLGSQGEEGTHLVDEALVSPVVDNHVTAYGTESTSFTF</sequence>
<evidence type="ECO:0000256" key="1">
    <source>
        <dbReference type="SAM" id="Phobius"/>
    </source>
</evidence>
<comment type="caution">
    <text evidence="2">The sequence shown here is derived from an EMBL/GenBank/DDBJ whole genome shotgun (WGS) entry which is preliminary data.</text>
</comment>
<accession>A0A396ZZC7</accession>
<evidence type="ECO:0000313" key="5">
    <source>
        <dbReference type="EMBL" id="RHY88940.1"/>
    </source>
</evidence>
<dbReference type="EMBL" id="QUTH01003406">
    <property type="protein sequence ID" value="RHZ19625.1"/>
    <property type="molecule type" value="Genomic_DNA"/>
</dbReference>
<evidence type="ECO:0000313" key="6">
    <source>
        <dbReference type="EMBL" id="RHZ19625.1"/>
    </source>
</evidence>
<evidence type="ECO:0008006" key="12">
    <source>
        <dbReference type="Google" id="ProtNLM"/>
    </source>
</evidence>
<keyword evidence="1" id="KW-0472">Membrane</keyword>
<dbReference type="VEuPathDB" id="FungiDB:H257_07087"/>
<evidence type="ECO:0000313" key="3">
    <source>
        <dbReference type="EMBL" id="RHY04618.1"/>
    </source>
</evidence>